<dbReference type="Proteomes" id="UP000076603">
    <property type="component" value="Unassembled WGS sequence"/>
</dbReference>
<dbReference type="RefSeq" id="WP_161486953.1">
    <property type="nucleotide sequence ID" value="NZ_FQXL01000023.1"/>
</dbReference>
<sequence length="47" mass="5260">MLTNNDKVCMIKANLKTSKSVKGEHSITLIKCGVCEKMNMNLQNNFS</sequence>
<dbReference type="EMBL" id="LWAE01000002">
    <property type="protein sequence ID" value="KZL92436.1"/>
    <property type="molecule type" value="Genomic_DNA"/>
</dbReference>
<protein>
    <submittedName>
        <fullName evidence="1">Uncharacterized protein</fullName>
    </submittedName>
</protein>
<dbReference type="PATRIC" id="fig|1121326.3.peg.2241"/>
<organism evidence="1 2">
    <name type="scientific">Clostridium magnum DSM 2767</name>
    <dbReference type="NCBI Taxonomy" id="1121326"/>
    <lineage>
        <taxon>Bacteria</taxon>
        <taxon>Bacillati</taxon>
        <taxon>Bacillota</taxon>
        <taxon>Clostridia</taxon>
        <taxon>Eubacteriales</taxon>
        <taxon>Clostridiaceae</taxon>
        <taxon>Clostridium</taxon>
    </lineage>
</organism>
<evidence type="ECO:0000313" key="2">
    <source>
        <dbReference type="Proteomes" id="UP000076603"/>
    </source>
</evidence>
<accession>A0A161XDM5</accession>
<dbReference type="STRING" id="1121326.CLMAG_22450"/>
<gene>
    <name evidence="1" type="ORF">CLMAG_22450</name>
</gene>
<name>A0A161XDM5_9CLOT</name>
<keyword evidence="2" id="KW-1185">Reference proteome</keyword>
<comment type="caution">
    <text evidence="1">The sequence shown here is derived from an EMBL/GenBank/DDBJ whole genome shotgun (WGS) entry which is preliminary data.</text>
</comment>
<proteinExistence type="predicted"/>
<reference evidence="1 2" key="1">
    <citation type="submission" date="2016-04" db="EMBL/GenBank/DDBJ databases">
        <title>Genome sequence of Clostridium magnum DSM 2767.</title>
        <authorList>
            <person name="Poehlein A."/>
            <person name="Uhlig R."/>
            <person name="Fischer R."/>
            <person name="Bahl H."/>
            <person name="Daniel R."/>
        </authorList>
    </citation>
    <scope>NUCLEOTIDE SEQUENCE [LARGE SCALE GENOMIC DNA]</scope>
    <source>
        <strain evidence="1 2">DSM 2767</strain>
    </source>
</reference>
<dbReference type="AlphaFoldDB" id="A0A161XDM5"/>
<evidence type="ECO:0000313" key="1">
    <source>
        <dbReference type="EMBL" id="KZL92436.1"/>
    </source>
</evidence>